<dbReference type="AlphaFoldDB" id="A0A0J8VIC4"/>
<dbReference type="Proteomes" id="UP000037315">
    <property type="component" value="Unassembled WGS sequence"/>
</dbReference>
<dbReference type="RefSeq" id="WP_024557979.1">
    <property type="nucleotide sequence ID" value="NZ_LFEJ01000025.1"/>
</dbReference>
<evidence type="ECO:0000313" key="4">
    <source>
        <dbReference type="Proteomes" id="UP000037315"/>
    </source>
</evidence>
<dbReference type="STRING" id="1121863.GCA_000621185_01003"/>
<dbReference type="InterPro" id="IPR041238">
    <property type="entry name" value="Rap1a"/>
</dbReference>
<keyword evidence="1" id="KW-0732">Signal</keyword>
<protein>
    <recommendedName>
        <fullName evidence="2">Rap1a immunity protein domain-containing protein</fullName>
    </recommendedName>
</protein>
<proteinExistence type="predicted"/>
<keyword evidence="4" id="KW-1185">Reference proteome</keyword>
<evidence type="ECO:0000313" key="3">
    <source>
        <dbReference type="EMBL" id="KMV32872.1"/>
    </source>
</evidence>
<feature type="chain" id="PRO_5005310772" description="Rap1a immunity protein domain-containing protein" evidence="1">
    <location>
        <begin position="19"/>
        <end position="139"/>
    </location>
</feature>
<comment type="caution">
    <text evidence="3">The sequence shown here is derived from an EMBL/GenBank/DDBJ whole genome shotgun (WGS) entry which is preliminary data.</text>
</comment>
<feature type="signal peptide" evidence="1">
    <location>
        <begin position="1"/>
        <end position="18"/>
    </location>
</feature>
<evidence type="ECO:0000256" key="1">
    <source>
        <dbReference type="SAM" id="SignalP"/>
    </source>
</evidence>
<dbReference type="PATRIC" id="fig|1656095.3.peg.1887"/>
<accession>A0A0J8VIC4</accession>
<sequence>MKMRLALAGGLLALSALAAAKNTIYTYPRAESLPEDSTAVFPRDPALLTRFDTYMTGARFFAAWSNRQNERERIKADMYFAGVLDATEGSQWCADRPIKPGALHEWTYGYFAKVSPERLKKERAAALIVEAVKKVTNCH</sequence>
<dbReference type="Pfam" id="PF18602">
    <property type="entry name" value="Rap1a"/>
    <property type="match status" value="1"/>
</dbReference>
<feature type="domain" description="Rap1a immunity protein" evidence="2">
    <location>
        <begin position="63"/>
        <end position="138"/>
    </location>
</feature>
<dbReference type="Gene3D" id="1.10.890.40">
    <property type="match status" value="1"/>
</dbReference>
<dbReference type="OrthoDB" id="6614694at2"/>
<gene>
    <name evidence="3" type="ORF">ACH50_19245</name>
</gene>
<reference evidence="3 4" key="1">
    <citation type="submission" date="2015-06" db="EMBL/GenBank/DDBJ databases">
        <title>Genome sequencing of Cronobacter sp. strain DJ34 isolated from petroleum contaminated sludge of Duliajan Oil Fields, Assam, India.</title>
        <authorList>
            <person name="Pal S."/>
            <person name="Banerjee T.D."/>
            <person name="Roy A."/>
            <person name="Sar P."/>
            <person name="Kazy S.K."/>
        </authorList>
    </citation>
    <scope>NUCLEOTIDE SEQUENCE [LARGE SCALE GENOMIC DNA]</scope>
    <source>
        <strain evidence="3 4">DJ34</strain>
    </source>
</reference>
<dbReference type="EMBL" id="LFEJ01000025">
    <property type="protein sequence ID" value="KMV32872.1"/>
    <property type="molecule type" value="Genomic_DNA"/>
</dbReference>
<name>A0A0J8VIC4_9ENTR</name>
<organism evidence="3 4">
    <name type="scientific">Franconibacter pulveris</name>
    <dbReference type="NCBI Taxonomy" id="435910"/>
    <lineage>
        <taxon>Bacteria</taxon>
        <taxon>Pseudomonadati</taxon>
        <taxon>Pseudomonadota</taxon>
        <taxon>Gammaproteobacteria</taxon>
        <taxon>Enterobacterales</taxon>
        <taxon>Enterobacteriaceae</taxon>
        <taxon>Franconibacter</taxon>
    </lineage>
</organism>
<evidence type="ECO:0000259" key="2">
    <source>
        <dbReference type="Pfam" id="PF18602"/>
    </source>
</evidence>